<proteinExistence type="predicted"/>
<dbReference type="Gene3D" id="1.10.10.60">
    <property type="entry name" value="Homeodomain-like"/>
    <property type="match status" value="2"/>
</dbReference>
<dbReference type="SMART" id="SM00342">
    <property type="entry name" value="HTH_ARAC"/>
    <property type="match status" value="1"/>
</dbReference>
<sequence length="316" mass="33594">MTSEGEPAAPAPAAAAGPSTLPVVEVDGAGVVQVVDYQPGSSFGPRELHDFEFLWLLQGSAVWTVHRGCATLAARPDRPVTLRPGTLLLAPAGALDSFRWDADVVSRHAWAHFRVADPGPLPDPAGWPVVRDLAGAPVLAGLCRYLEDLGAQPSEAARARSDQLLALLLDLFVRGPFDETADPVPELVAVAVEAVRRTWAADGVRLVEVDELAAAACVSAGHLFRVFRQHFGCGPARVLELVRLSRAAVLLQRSNASLAEVADATGFANAYHLSRRFRAAYGVPPGAYRRRHATDDQVAPLRAAGLLPLARVLAEV</sequence>
<reference evidence="5 6" key="1">
    <citation type="submission" date="2021-03" db="EMBL/GenBank/DDBJ databases">
        <title>Sequencing the genomes of 1000 actinobacteria strains.</title>
        <authorList>
            <person name="Klenk H.-P."/>
        </authorList>
    </citation>
    <scope>NUCLEOTIDE SEQUENCE [LARGE SCALE GENOMIC DNA]</scope>
    <source>
        <strain evidence="5 6">DSM 12936</strain>
    </source>
</reference>
<organism evidence="5 6">
    <name type="scientific">Microlunatus capsulatus</name>
    <dbReference type="NCBI Taxonomy" id="99117"/>
    <lineage>
        <taxon>Bacteria</taxon>
        <taxon>Bacillati</taxon>
        <taxon>Actinomycetota</taxon>
        <taxon>Actinomycetes</taxon>
        <taxon>Propionibacteriales</taxon>
        <taxon>Propionibacteriaceae</taxon>
        <taxon>Microlunatus</taxon>
    </lineage>
</organism>
<dbReference type="RefSeq" id="WP_210054685.1">
    <property type="nucleotide sequence ID" value="NZ_BAAAMH010000025.1"/>
</dbReference>
<dbReference type="PROSITE" id="PS00041">
    <property type="entry name" value="HTH_ARAC_FAMILY_1"/>
    <property type="match status" value="1"/>
</dbReference>
<evidence type="ECO:0000256" key="1">
    <source>
        <dbReference type="ARBA" id="ARBA00023015"/>
    </source>
</evidence>
<keyword evidence="1" id="KW-0805">Transcription regulation</keyword>
<dbReference type="SUPFAM" id="SSF46689">
    <property type="entry name" value="Homeodomain-like"/>
    <property type="match status" value="1"/>
</dbReference>
<accession>A0ABS4Z6R8</accession>
<evidence type="ECO:0000313" key="6">
    <source>
        <dbReference type="Proteomes" id="UP000758168"/>
    </source>
</evidence>
<evidence type="ECO:0000313" key="5">
    <source>
        <dbReference type="EMBL" id="MBP2416748.1"/>
    </source>
</evidence>
<comment type="caution">
    <text evidence="5">The sequence shown here is derived from an EMBL/GenBank/DDBJ whole genome shotgun (WGS) entry which is preliminary data.</text>
</comment>
<dbReference type="PANTHER" id="PTHR46796">
    <property type="entry name" value="HTH-TYPE TRANSCRIPTIONAL ACTIVATOR RHAS-RELATED"/>
    <property type="match status" value="1"/>
</dbReference>
<keyword evidence="2" id="KW-0238">DNA-binding</keyword>
<dbReference type="InterPro" id="IPR018060">
    <property type="entry name" value="HTH_AraC"/>
</dbReference>
<gene>
    <name evidence="5" type="ORF">JOF54_001670</name>
</gene>
<name>A0ABS4Z6R8_9ACTN</name>
<evidence type="ECO:0000256" key="3">
    <source>
        <dbReference type="ARBA" id="ARBA00023163"/>
    </source>
</evidence>
<evidence type="ECO:0000256" key="2">
    <source>
        <dbReference type="ARBA" id="ARBA00023125"/>
    </source>
</evidence>
<dbReference type="Pfam" id="PF12833">
    <property type="entry name" value="HTH_18"/>
    <property type="match status" value="1"/>
</dbReference>
<feature type="domain" description="HTH araC/xylS-type" evidence="4">
    <location>
        <begin position="189"/>
        <end position="291"/>
    </location>
</feature>
<dbReference type="SUPFAM" id="SSF51182">
    <property type="entry name" value="RmlC-like cupins"/>
    <property type="match status" value="1"/>
</dbReference>
<keyword evidence="6" id="KW-1185">Reference proteome</keyword>
<dbReference type="Proteomes" id="UP000758168">
    <property type="component" value="Unassembled WGS sequence"/>
</dbReference>
<dbReference type="InterPro" id="IPR018062">
    <property type="entry name" value="HTH_AraC-typ_CS"/>
</dbReference>
<keyword evidence="3" id="KW-0804">Transcription</keyword>
<dbReference type="EMBL" id="JAGIOB010000001">
    <property type="protein sequence ID" value="MBP2416748.1"/>
    <property type="molecule type" value="Genomic_DNA"/>
</dbReference>
<dbReference type="InterPro" id="IPR050204">
    <property type="entry name" value="AraC_XylS_family_regulators"/>
</dbReference>
<dbReference type="InterPro" id="IPR009057">
    <property type="entry name" value="Homeodomain-like_sf"/>
</dbReference>
<evidence type="ECO:0000259" key="4">
    <source>
        <dbReference type="PROSITE" id="PS01124"/>
    </source>
</evidence>
<protein>
    <submittedName>
        <fullName evidence="5">AraC-like DNA-binding protein</fullName>
    </submittedName>
</protein>
<dbReference type="InterPro" id="IPR011051">
    <property type="entry name" value="RmlC_Cupin_sf"/>
</dbReference>
<dbReference type="PROSITE" id="PS01124">
    <property type="entry name" value="HTH_ARAC_FAMILY_2"/>
    <property type="match status" value="1"/>
</dbReference>
<dbReference type="PANTHER" id="PTHR46796:SF13">
    <property type="entry name" value="HTH-TYPE TRANSCRIPTIONAL ACTIVATOR RHAS"/>
    <property type="match status" value="1"/>
</dbReference>